<keyword evidence="1" id="KW-0732">Signal</keyword>
<dbReference type="AlphaFoldDB" id="V5GZP6"/>
<accession>V5GZP6</accession>
<proteinExistence type="evidence at transcript level"/>
<sequence>MRAALSILLLVAVCLVLVDSAYGRRPPPAEEENKEKCERAFPRRENRLRCKYICKGWPFRRANEDDGTVCNTRKGTDGRCVNGRCVTDKKKWSTEQPGTVSTWTISGASWETSEPSVPSTGV</sequence>
<reference evidence="2" key="1">
    <citation type="journal article" date="2015" name="Sci. Rep.">
        <title>Tissue- and time-dependent transcription in Ixodes ricinus salivary glands and midguts when blood feeding on the vertebrate host.</title>
        <authorList>
            <person name="Kotsyfakis M."/>
            <person name="Schwarz A."/>
            <person name="Erhart J."/>
            <person name="Ribeiro J.M."/>
        </authorList>
    </citation>
    <scope>NUCLEOTIDE SEQUENCE</scope>
    <source>
        <tissue evidence="2">Salivary gland and midgut</tissue>
    </source>
</reference>
<evidence type="ECO:0000313" key="2">
    <source>
        <dbReference type="EMBL" id="JAB69924.1"/>
    </source>
</evidence>
<protein>
    <submittedName>
        <fullName evidence="2">Putative secreted papa repeat protein</fullName>
    </submittedName>
</protein>
<evidence type="ECO:0000256" key="1">
    <source>
        <dbReference type="SAM" id="SignalP"/>
    </source>
</evidence>
<name>V5GZP6_IXORI</name>
<organism evidence="2">
    <name type="scientific">Ixodes ricinus</name>
    <name type="common">Common tick</name>
    <name type="synonym">Acarus ricinus</name>
    <dbReference type="NCBI Taxonomy" id="34613"/>
    <lineage>
        <taxon>Eukaryota</taxon>
        <taxon>Metazoa</taxon>
        <taxon>Ecdysozoa</taxon>
        <taxon>Arthropoda</taxon>
        <taxon>Chelicerata</taxon>
        <taxon>Arachnida</taxon>
        <taxon>Acari</taxon>
        <taxon>Parasitiformes</taxon>
        <taxon>Ixodida</taxon>
        <taxon>Ixodoidea</taxon>
        <taxon>Ixodidae</taxon>
        <taxon>Ixodinae</taxon>
        <taxon>Ixodes</taxon>
    </lineage>
</organism>
<dbReference type="EMBL" id="GANP01014544">
    <property type="protein sequence ID" value="JAB69924.1"/>
    <property type="molecule type" value="mRNA"/>
</dbReference>
<feature type="signal peptide" evidence="1">
    <location>
        <begin position="1"/>
        <end position="23"/>
    </location>
</feature>
<feature type="chain" id="PRO_5004734761" evidence="1">
    <location>
        <begin position="24"/>
        <end position="122"/>
    </location>
</feature>